<evidence type="ECO:0000313" key="3">
    <source>
        <dbReference type="Proteomes" id="UP000522262"/>
    </source>
</evidence>
<protein>
    <recommendedName>
        <fullName evidence="4">Mucin</fullName>
    </recommendedName>
</protein>
<feature type="compositionally biased region" description="Polar residues" evidence="1">
    <location>
        <begin position="662"/>
        <end position="676"/>
    </location>
</feature>
<dbReference type="Proteomes" id="UP000522262">
    <property type="component" value="Unassembled WGS sequence"/>
</dbReference>
<feature type="compositionally biased region" description="Polar residues" evidence="1">
    <location>
        <begin position="133"/>
        <end position="148"/>
    </location>
</feature>
<feature type="region of interest" description="Disordered" evidence="1">
    <location>
        <begin position="113"/>
        <end position="157"/>
    </location>
</feature>
<sequence>MSQGDGIAALDSTLGWSEDQWPNRAEAVVAIDSNSMNARDSGSVNSQGPGRPDDIMSFLDNETLSSGSASSSQPLYPRPLHHYPNQTSQINKSRIHAQPSHVYAPIFETMHSLQRPKPPLQPQRQRRVPTRLDTNSSTDTSAIDQSQGLGDHSFLLPSRPMSIATTDVTTTKDDPICSNSLYRAWAEEEQIELRIHLETNHDSDYLRRNSQYHDLLSEIDTECLFPDDSLTSDHRPSSSRSHLLQWRRSPSAAASTSSKHQRVSSDVQPPTAENRPSATITRQEFEALPPTIQRKYFSTIERSQLAQSPDLGHCQRPGSVGQDQLLSPWSSLRKPRASYEHQERPITSDDSILRTDRPRIAETDQKFYANLPEKIKRRHLTEEELQLAYKSQNTFIYAPELVSNKVDIPPQEVKMPSPLPSPGLSEGRSPFSGMLSRQNDRAITSSDIKRSDSFYDSFRWLDDEEGLDLRLYLDDYHINLREEIPVPNKSRRPSFRRHLSINKLPFGKPSVNGLGEGPASPTALPPSASHSSSVGSSSHVRKKSRARALSLISANRQTPLASPSPLTPPLDPSAAHYQDPEARKKLRAYLASPQKFDEAIEFGFSSKDGPRPHTGFNKASAYEPDRLRSFLEDDRSSRYSDDASAAEPDSPKTPQLFDKTPHIQSLRSSNEHSSYSRGEKSIYDPATSREMTLRMTLTRPDLRQSEDQIYGWKQAGSRVSSSRGDHTPSPALYAREGNPKQSIERQLAALDQWQDPVDHDNRPVKRFWNRVKRS</sequence>
<keyword evidence="3" id="KW-1185">Reference proteome</keyword>
<dbReference type="AlphaFoldDB" id="A0A8H5IW03"/>
<feature type="compositionally biased region" description="Low complexity" evidence="1">
    <location>
        <begin position="518"/>
        <end position="538"/>
    </location>
</feature>
<name>A0A8H5IW03_9HYPO</name>
<feature type="compositionally biased region" description="Basic and acidic residues" evidence="1">
    <location>
        <begin position="623"/>
        <end position="641"/>
    </location>
</feature>
<feature type="region of interest" description="Disordered" evidence="1">
    <location>
        <begin position="603"/>
        <end position="689"/>
    </location>
</feature>
<proteinExistence type="predicted"/>
<accession>A0A8H5IW03</accession>
<organism evidence="2 3">
    <name type="scientific">Fusarium mexicanum</name>
    <dbReference type="NCBI Taxonomy" id="751941"/>
    <lineage>
        <taxon>Eukaryota</taxon>
        <taxon>Fungi</taxon>
        <taxon>Dikarya</taxon>
        <taxon>Ascomycota</taxon>
        <taxon>Pezizomycotina</taxon>
        <taxon>Sordariomycetes</taxon>
        <taxon>Hypocreomycetidae</taxon>
        <taxon>Hypocreales</taxon>
        <taxon>Nectriaceae</taxon>
        <taxon>Fusarium</taxon>
        <taxon>Fusarium fujikuroi species complex</taxon>
    </lineage>
</organism>
<feature type="region of interest" description="Disordered" evidence="1">
    <location>
        <begin position="32"/>
        <end position="92"/>
    </location>
</feature>
<dbReference type="EMBL" id="JAAOAM010000143">
    <property type="protein sequence ID" value="KAF5544109.1"/>
    <property type="molecule type" value="Genomic_DNA"/>
</dbReference>
<reference evidence="2 3" key="1">
    <citation type="submission" date="2020-05" db="EMBL/GenBank/DDBJ databases">
        <title>Identification and distribution of gene clusters putatively required for synthesis of sphingolipid metabolism inhibitors in phylogenetically diverse species of the filamentous fungus Fusarium.</title>
        <authorList>
            <person name="Kim H.-S."/>
            <person name="Busman M."/>
            <person name="Brown D.W."/>
            <person name="Divon H."/>
            <person name="Uhlig S."/>
            <person name="Proctor R.H."/>
        </authorList>
    </citation>
    <scope>NUCLEOTIDE SEQUENCE [LARGE SCALE GENOMIC DNA]</scope>
    <source>
        <strain evidence="2 3">NRRL 53147</strain>
    </source>
</reference>
<feature type="region of interest" description="Disordered" evidence="1">
    <location>
        <begin position="230"/>
        <end position="286"/>
    </location>
</feature>
<evidence type="ECO:0008006" key="4">
    <source>
        <dbReference type="Google" id="ProtNLM"/>
    </source>
</evidence>
<evidence type="ECO:0000313" key="2">
    <source>
        <dbReference type="EMBL" id="KAF5544109.1"/>
    </source>
</evidence>
<comment type="caution">
    <text evidence="2">The sequence shown here is derived from an EMBL/GenBank/DDBJ whole genome shotgun (WGS) entry which is preliminary data.</text>
</comment>
<feature type="region of interest" description="Disordered" evidence="1">
    <location>
        <begin position="415"/>
        <end position="443"/>
    </location>
</feature>
<feature type="compositionally biased region" description="Low complexity" evidence="1">
    <location>
        <begin position="249"/>
        <end position="258"/>
    </location>
</feature>
<feature type="region of interest" description="Disordered" evidence="1">
    <location>
        <begin position="506"/>
        <end position="541"/>
    </location>
</feature>
<feature type="region of interest" description="Disordered" evidence="1">
    <location>
        <begin position="713"/>
        <end position="740"/>
    </location>
</feature>
<gene>
    <name evidence="2" type="ORF">FMEXI_6745</name>
</gene>
<feature type="region of interest" description="Disordered" evidence="1">
    <location>
        <begin position="554"/>
        <end position="578"/>
    </location>
</feature>
<feature type="compositionally biased region" description="Polar residues" evidence="1">
    <location>
        <begin position="32"/>
        <end position="48"/>
    </location>
</feature>
<evidence type="ECO:0000256" key="1">
    <source>
        <dbReference type="SAM" id="MobiDB-lite"/>
    </source>
</evidence>